<evidence type="ECO:0000313" key="4">
    <source>
        <dbReference type="Proteomes" id="UP001146120"/>
    </source>
</evidence>
<evidence type="ECO:0000313" key="3">
    <source>
        <dbReference type="EMBL" id="DAZ98158.1"/>
    </source>
</evidence>
<evidence type="ECO:0000256" key="1">
    <source>
        <dbReference type="SAM" id="Coils"/>
    </source>
</evidence>
<dbReference type="SUPFAM" id="SSF49562">
    <property type="entry name" value="C2 domain (Calcium/lipid-binding domain, CaLB)"/>
    <property type="match status" value="1"/>
</dbReference>
<dbReference type="Proteomes" id="UP001146120">
    <property type="component" value="Unassembled WGS sequence"/>
</dbReference>
<keyword evidence="1" id="KW-0175">Coiled coil</keyword>
<dbReference type="InterPro" id="IPR000008">
    <property type="entry name" value="C2_dom"/>
</dbReference>
<feature type="coiled-coil region" evidence="1">
    <location>
        <begin position="4"/>
        <end position="31"/>
    </location>
</feature>
<protein>
    <recommendedName>
        <fullName evidence="2">C2 domain-containing protein</fullName>
    </recommendedName>
</protein>
<accession>A0AAV2YXM9</accession>
<feature type="domain" description="C2" evidence="2">
    <location>
        <begin position="32"/>
        <end position="160"/>
    </location>
</feature>
<name>A0AAV2YXM9_9STRA</name>
<reference evidence="3" key="2">
    <citation type="journal article" date="2023" name="Microbiol Resour">
        <title>Decontamination and Annotation of the Draft Genome Sequence of the Oomycete Lagenidium giganteum ARSEF 373.</title>
        <authorList>
            <person name="Morgan W.R."/>
            <person name="Tartar A."/>
        </authorList>
    </citation>
    <scope>NUCLEOTIDE SEQUENCE</scope>
    <source>
        <strain evidence="3">ARSEF 373</strain>
    </source>
</reference>
<dbReference type="PROSITE" id="PS50004">
    <property type="entry name" value="C2"/>
    <property type="match status" value="1"/>
</dbReference>
<comment type="caution">
    <text evidence="3">The sequence shown here is derived from an EMBL/GenBank/DDBJ whole genome shotgun (WGS) entry which is preliminary data.</text>
</comment>
<reference evidence="3" key="1">
    <citation type="submission" date="2022-11" db="EMBL/GenBank/DDBJ databases">
        <authorList>
            <person name="Morgan W.R."/>
            <person name="Tartar A."/>
        </authorList>
    </citation>
    <scope>NUCLEOTIDE SEQUENCE</scope>
    <source>
        <strain evidence="3">ARSEF 373</strain>
    </source>
</reference>
<proteinExistence type="predicted"/>
<evidence type="ECO:0000259" key="2">
    <source>
        <dbReference type="PROSITE" id="PS50004"/>
    </source>
</evidence>
<gene>
    <name evidence="3" type="ORF">N0F65_005624</name>
</gene>
<dbReference type="InterPro" id="IPR035892">
    <property type="entry name" value="C2_domain_sf"/>
</dbReference>
<organism evidence="3 4">
    <name type="scientific">Lagenidium giganteum</name>
    <dbReference type="NCBI Taxonomy" id="4803"/>
    <lineage>
        <taxon>Eukaryota</taxon>
        <taxon>Sar</taxon>
        <taxon>Stramenopiles</taxon>
        <taxon>Oomycota</taxon>
        <taxon>Peronosporomycetes</taxon>
        <taxon>Pythiales</taxon>
        <taxon>Pythiaceae</taxon>
    </lineage>
</organism>
<dbReference type="Gene3D" id="2.60.40.150">
    <property type="entry name" value="C2 domain"/>
    <property type="match status" value="1"/>
</dbReference>
<dbReference type="Pfam" id="PF00168">
    <property type="entry name" value="C2"/>
    <property type="match status" value="1"/>
</dbReference>
<sequence length="196" mass="21987">MSVVEDVDLEIARLEATLNDRQIELSGLRLEQAWNPVLCVDQDRDGKSLATLEIKVRAARNMLYETRLLSGDQTYVRAFLDPPNASRESGTAIVTKKHRDKLTFHEVDNVNATILVEVMQVELTGSESAGYGKLGADKVVGSLKIPLSSLYSQRPQDRWHELEREGSAVKGDLLLSCQFHRSRVRWVTSRGKAHCV</sequence>
<keyword evidence="4" id="KW-1185">Reference proteome</keyword>
<dbReference type="EMBL" id="DAKRPA010000114">
    <property type="protein sequence ID" value="DAZ98158.1"/>
    <property type="molecule type" value="Genomic_DNA"/>
</dbReference>
<dbReference type="AlphaFoldDB" id="A0AAV2YXM9"/>